<dbReference type="CDD" id="cd00616">
    <property type="entry name" value="AHBA_syn"/>
    <property type="match status" value="1"/>
</dbReference>
<feature type="active site" description="Proton acceptor" evidence="6">
    <location>
        <position position="181"/>
    </location>
</feature>
<comment type="similarity">
    <text evidence="5 8">Belongs to the DegT/DnrJ/EryC1 family.</text>
</comment>
<gene>
    <name evidence="9" type="ORF">ELD05_07905</name>
</gene>
<accession>A0A3T0D6A8</accession>
<dbReference type="Pfam" id="PF01041">
    <property type="entry name" value="DegT_DnrJ_EryC1"/>
    <property type="match status" value="1"/>
</dbReference>
<evidence type="ECO:0000256" key="2">
    <source>
        <dbReference type="ARBA" id="ARBA00022576"/>
    </source>
</evidence>
<dbReference type="GO" id="GO:0008483">
    <property type="term" value="F:transaminase activity"/>
    <property type="evidence" value="ECO:0007669"/>
    <property type="project" value="UniProtKB-KW"/>
</dbReference>
<name>A0A3T0D6A8_9FIRM</name>
<dbReference type="InterPro" id="IPR015424">
    <property type="entry name" value="PyrdxlP-dep_Trfase"/>
</dbReference>
<dbReference type="InterPro" id="IPR015421">
    <property type="entry name" value="PyrdxlP-dep_Trfase_major"/>
</dbReference>
<evidence type="ECO:0000256" key="1">
    <source>
        <dbReference type="ARBA" id="ARBA00001933"/>
    </source>
</evidence>
<evidence type="ECO:0000256" key="4">
    <source>
        <dbReference type="ARBA" id="ARBA00022898"/>
    </source>
</evidence>
<protein>
    <submittedName>
        <fullName evidence="9">LegC family aminotransferase</fullName>
    </submittedName>
</protein>
<dbReference type="AlphaFoldDB" id="A0A3T0D6A8"/>
<dbReference type="EMBL" id="CP034791">
    <property type="protein sequence ID" value="AZT90573.1"/>
    <property type="molecule type" value="Genomic_DNA"/>
</dbReference>
<dbReference type="PANTHER" id="PTHR30244:SF30">
    <property type="entry name" value="BLR5990 PROTEIN"/>
    <property type="match status" value="1"/>
</dbReference>
<keyword evidence="4 7" id="KW-0663">Pyridoxal phosphate</keyword>
<dbReference type="Proteomes" id="UP000282930">
    <property type="component" value="Chromosome"/>
</dbReference>
<keyword evidence="10" id="KW-1185">Reference proteome</keyword>
<comment type="cofactor">
    <cofactor evidence="1">
        <name>pyridoxal 5'-phosphate</name>
        <dbReference type="ChEBI" id="CHEBI:597326"/>
    </cofactor>
</comment>
<dbReference type="Gene3D" id="3.90.1150.10">
    <property type="entry name" value="Aspartate Aminotransferase, domain 1"/>
    <property type="match status" value="1"/>
</dbReference>
<organism evidence="9 10">
    <name type="scientific">Caldicellulosiruptor changbaiensis</name>
    <dbReference type="NCBI Taxonomy" id="1222016"/>
    <lineage>
        <taxon>Bacteria</taxon>
        <taxon>Bacillati</taxon>
        <taxon>Bacillota</taxon>
        <taxon>Bacillota incertae sedis</taxon>
        <taxon>Caldicellulosiruptorales</taxon>
        <taxon>Caldicellulosiruptoraceae</taxon>
        <taxon>Caldicellulosiruptor</taxon>
    </lineage>
</organism>
<evidence type="ECO:0000256" key="7">
    <source>
        <dbReference type="PIRSR" id="PIRSR000390-2"/>
    </source>
</evidence>
<dbReference type="InterPro" id="IPR000653">
    <property type="entry name" value="DegT/StrS_aminotransferase"/>
</dbReference>
<reference evidence="9 10" key="1">
    <citation type="submission" date="2018-12" db="EMBL/GenBank/DDBJ databases">
        <title>Genome sequence from the cellulolytic species, Caldicellulosiruptor changbaiensis.</title>
        <authorList>
            <person name="Blumer-Schuette S.E."/>
            <person name="Mendoza C."/>
        </authorList>
    </citation>
    <scope>NUCLEOTIDE SEQUENCE [LARGE SCALE GENOMIC DNA]</scope>
    <source>
        <strain evidence="9 10">CBS-Z</strain>
    </source>
</reference>
<dbReference type="PANTHER" id="PTHR30244">
    <property type="entry name" value="TRANSAMINASE"/>
    <property type="match status" value="1"/>
</dbReference>
<evidence type="ECO:0000313" key="10">
    <source>
        <dbReference type="Proteomes" id="UP000282930"/>
    </source>
</evidence>
<evidence type="ECO:0000256" key="3">
    <source>
        <dbReference type="ARBA" id="ARBA00022679"/>
    </source>
</evidence>
<dbReference type="KEGG" id="ccha:ELD05_07905"/>
<dbReference type="Gene3D" id="3.40.640.10">
    <property type="entry name" value="Type I PLP-dependent aspartate aminotransferase-like (Major domain)"/>
    <property type="match status" value="1"/>
</dbReference>
<dbReference type="GO" id="GO:0000271">
    <property type="term" value="P:polysaccharide biosynthetic process"/>
    <property type="evidence" value="ECO:0007669"/>
    <property type="project" value="TreeGrafter"/>
</dbReference>
<evidence type="ECO:0000256" key="6">
    <source>
        <dbReference type="PIRSR" id="PIRSR000390-1"/>
    </source>
</evidence>
<dbReference type="SUPFAM" id="SSF53383">
    <property type="entry name" value="PLP-dependent transferases"/>
    <property type="match status" value="1"/>
</dbReference>
<evidence type="ECO:0000256" key="8">
    <source>
        <dbReference type="RuleBase" id="RU004508"/>
    </source>
</evidence>
<evidence type="ECO:0000313" key="9">
    <source>
        <dbReference type="EMBL" id="AZT90573.1"/>
    </source>
</evidence>
<keyword evidence="2 9" id="KW-0032">Aminotransferase</keyword>
<sequence>MIPLCEPAIAGNEIKYISECIEKRWISTYGEFIKRFEEKFKEFLGVKHAIAVSSGTAALHLALRALNIGEEDEVIIPSLTFIATANAVKYVGAEPVFVDVKKDTFVLNVEKVEEMITPKTKAIIPVHLYGYAADMEKLRKIAEKYDLYIIEDATEALGTKFKGRYVGTFGEFGCFSFNGNKLITTGNGGMIVTNRDDLAEYVRYLSSQAKTMLSNNGFVHNEIGYNYRLPNLLAAFGLAQLEKLEEFLRAKRRNAEIYNLYLKDVKGVITPFDTEEVENSYWLYSIVVTENFGITRDELIDELKKHEIESRPFFQPIHLMRNFRNCKKSEMNNTEYLASHGINLPSSVSLEEKEIELICTIIKRYG</sequence>
<dbReference type="InterPro" id="IPR026385">
    <property type="entry name" value="LegC-like"/>
</dbReference>
<dbReference type="PIRSF" id="PIRSF000390">
    <property type="entry name" value="PLP_StrS"/>
    <property type="match status" value="1"/>
</dbReference>
<evidence type="ECO:0000256" key="5">
    <source>
        <dbReference type="ARBA" id="ARBA00037999"/>
    </source>
</evidence>
<dbReference type="InterPro" id="IPR015422">
    <property type="entry name" value="PyrdxlP-dep_Trfase_small"/>
</dbReference>
<dbReference type="FunFam" id="3.40.640.10:FF:000090">
    <property type="entry name" value="Pyridoxal phosphate-dependent aminotransferase"/>
    <property type="match status" value="1"/>
</dbReference>
<proteinExistence type="inferred from homology"/>
<keyword evidence="3 9" id="KW-0808">Transferase</keyword>
<dbReference type="RefSeq" id="WP_127351995.1">
    <property type="nucleotide sequence ID" value="NZ_CP034791.1"/>
</dbReference>
<dbReference type="NCBIfam" id="TIGR04181">
    <property type="entry name" value="NHT_00031"/>
    <property type="match status" value="1"/>
</dbReference>
<dbReference type="GO" id="GO:0030170">
    <property type="term" value="F:pyridoxal phosphate binding"/>
    <property type="evidence" value="ECO:0007669"/>
    <property type="project" value="TreeGrafter"/>
</dbReference>
<feature type="modified residue" description="N6-(pyridoxal phosphate)lysine" evidence="7">
    <location>
        <position position="181"/>
    </location>
</feature>